<reference evidence="2" key="1">
    <citation type="submission" date="2017-02" db="EMBL/GenBank/DDBJ databases">
        <authorList>
            <person name="Varghese N."/>
            <person name="Submissions S."/>
        </authorList>
    </citation>
    <scope>NUCLEOTIDE SEQUENCE [LARGE SCALE GENOMIC DNA]</scope>
    <source>
        <strain evidence="2">DSM 22270</strain>
    </source>
</reference>
<name>A0A1T5EI18_9BACT</name>
<keyword evidence="2" id="KW-1185">Reference proteome</keyword>
<evidence type="ECO:0000313" key="1">
    <source>
        <dbReference type="EMBL" id="SKB83489.1"/>
    </source>
</evidence>
<sequence>MTNFINEILQLIITANKNKSLQYHAAVPKLWNKFPAHNLVPAILPEQNSDLLMQFFGFKRFR</sequence>
<organism evidence="1 2">
    <name type="scientific">Dyadobacter psychrophilus</name>
    <dbReference type="NCBI Taxonomy" id="651661"/>
    <lineage>
        <taxon>Bacteria</taxon>
        <taxon>Pseudomonadati</taxon>
        <taxon>Bacteroidota</taxon>
        <taxon>Cytophagia</taxon>
        <taxon>Cytophagales</taxon>
        <taxon>Spirosomataceae</taxon>
        <taxon>Dyadobacter</taxon>
    </lineage>
</organism>
<evidence type="ECO:0000313" key="2">
    <source>
        <dbReference type="Proteomes" id="UP000190897"/>
    </source>
</evidence>
<dbReference type="Proteomes" id="UP000190897">
    <property type="component" value="Unassembled WGS sequence"/>
</dbReference>
<accession>A0A1T5EI18</accession>
<protein>
    <submittedName>
        <fullName evidence="1">Uncharacterized protein</fullName>
    </submittedName>
</protein>
<proteinExistence type="predicted"/>
<dbReference type="EMBL" id="FUZA01000002">
    <property type="protein sequence ID" value="SKB83489.1"/>
    <property type="molecule type" value="Genomic_DNA"/>
</dbReference>
<dbReference type="AlphaFoldDB" id="A0A1T5EI18"/>
<gene>
    <name evidence="1" type="ORF">SAMN05660293_02475</name>
</gene>